<gene>
    <name evidence="2" type="ORF">ERS852520_02966</name>
</gene>
<feature type="coiled-coil region" evidence="1">
    <location>
        <begin position="195"/>
        <end position="222"/>
    </location>
</feature>
<organism evidence="2 3">
    <name type="scientific">Anaerostipes hadrus</name>
    <dbReference type="NCBI Taxonomy" id="649756"/>
    <lineage>
        <taxon>Bacteria</taxon>
        <taxon>Bacillati</taxon>
        <taxon>Bacillota</taxon>
        <taxon>Clostridia</taxon>
        <taxon>Lachnospirales</taxon>
        <taxon>Lachnospiraceae</taxon>
        <taxon>Anaerostipes</taxon>
    </lineage>
</organism>
<sequence length="366" mass="43091">MDNDKKSCICLDDLKNKEGCAIVTILDDSNFTMEFGRAFSHTATHMLEDFEWLSCKQEKGILSNSKKRLFYVSLDPEKDRMDQVKLKKLCDYLKTENIYYRFGETQELQCDWISYAMAKCTNPLTPKEMGYKLPVNNFGNVDAFRAFPDGWHETTLTVTQIKKIKAPHYKACVDFDEMRYRVKPIIVNIIPDDFSDREKKYLDELKEKAEKKMEKINSIELTPKIIASSLYSINKEAKRKRDIQQDCIGRAYYGFDEEYPAMHYQMHKAKDEKFELYDLKDDALHLAIDLWNLQPVGYHEFPDANRDMYSLEGYDFHINENMSDHCLGKITEEIGAERKRGIPPKKAVLLLKRFLKENKNRKEKRK</sequence>
<name>A0A174TI83_ANAHA</name>
<protein>
    <submittedName>
        <fullName evidence="2">Uncharacterized protein</fullName>
    </submittedName>
</protein>
<evidence type="ECO:0000313" key="2">
    <source>
        <dbReference type="EMBL" id="CUQ07090.1"/>
    </source>
</evidence>
<accession>A0A174TI83</accession>
<dbReference type="Proteomes" id="UP000095564">
    <property type="component" value="Unassembled WGS sequence"/>
</dbReference>
<dbReference type="AlphaFoldDB" id="A0A174TI83"/>
<proteinExistence type="predicted"/>
<dbReference type="RefSeq" id="WP_055161818.1">
    <property type="nucleotide sequence ID" value="NZ_CZAU01000039.1"/>
</dbReference>
<evidence type="ECO:0000256" key="1">
    <source>
        <dbReference type="SAM" id="Coils"/>
    </source>
</evidence>
<dbReference type="EMBL" id="CZAU01000039">
    <property type="protein sequence ID" value="CUQ07090.1"/>
    <property type="molecule type" value="Genomic_DNA"/>
</dbReference>
<evidence type="ECO:0000313" key="3">
    <source>
        <dbReference type="Proteomes" id="UP000095564"/>
    </source>
</evidence>
<keyword evidence="1" id="KW-0175">Coiled coil</keyword>
<reference evidence="2 3" key="1">
    <citation type="submission" date="2015-09" db="EMBL/GenBank/DDBJ databases">
        <authorList>
            <consortium name="Pathogen Informatics"/>
        </authorList>
    </citation>
    <scope>NUCLEOTIDE SEQUENCE [LARGE SCALE GENOMIC DNA]</scope>
    <source>
        <strain evidence="2 3">2789STDY5834908</strain>
    </source>
</reference>